<dbReference type="AlphaFoldDB" id="A0A423PH33"/>
<gene>
    <name evidence="3" type="ORF">SAJA_13890</name>
</gene>
<dbReference type="Proteomes" id="UP000285310">
    <property type="component" value="Unassembled WGS sequence"/>
</dbReference>
<dbReference type="OrthoDB" id="9780765at2"/>
<evidence type="ECO:0000256" key="1">
    <source>
        <dbReference type="ARBA" id="ARBA00022801"/>
    </source>
</evidence>
<reference evidence="3 4" key="1">
    <citation type="submission" date="2013-10" db="EMBL/GenBank/DDBJ databases">
        <title>Salinisphaera japonica YTM-1 Genome Sequencing.</title>
        <authorList>
            <person name="Lai Q."/>
            <person name="Li C."/>
            <person name="Shao Z."/>
        </authorList>
    </citation>
    <scope>NUCLEOTIDE SEQUENCE [LARGE SCALE GENOMIC DNA]</scope>
    <source>
        <strain evidence="3 4">YTM-1</strain>
    </source>
</reference>
<dbReference type="InterPro" id="IPR000073">
    <property type="entry name" value="AB_hydrolase_1"/>
</dbReference>
<evidence type="ECO:0000313" key="4">
    <source>
        <dbReference type="Proteomes" id="UP000285310"/>
    </source>
</evidence>
<organism evidence="3 4">
    <name type="scientific">Salinisphaera japonica YTM-1</name>
    <dbReference type="NCBI Taxonomy" id="1209778"/>
    <lineage>
        <taxon>Bacteria</taxon>
        <taxon>Pseudomonadati</taxon>
        <taxon>Pseudomonadota</taxon>
        <taxon>Gammaproteobacteria</taxon>
        <taxon>Salinisphaerales</taxon>
        <taxon>Salinisphaeraceae</taxon>
        <taxon>Salinisphaera</taxon>
    </lineage>
</organism>
<keyword evidence="4" id="KW-1185">Reference proteome</keyword>
<comment type="caution">
    <text evidence="3">The sequence shown here is derived from an EMBL/GenBank/DDBJ whole genome shotgun (WGS) entry which is preliminary data.</text>
</comment>
<dbReference type="GO" id="GO:0016787">
    <property type="term" value="F:hydrolase activity"/>
    <property type="evidence" value="ECO:0007669"/>
    <property type="project" value="UniProtKB-KW"/>
</dbReference>
<name>A0A423PH33_9GAMM</name>
<dbReference type="InterPro" id="IPR000639">
    <property type="entry name" value="Epox_hydrolase-like"/>
</dbReference>
<dbReference type="SUPFAM" id="SSF53474">
    <property type="entry name" value="alpha/beta-Hydrolases"/>
    <property type="match status" value="1"/>
</dbReference>
<evidence type="ECO:0000259" key="2">
    <source>
        <dbReference type="Pfam" id="PF00561"/>
    </source>
</evidence>
<accession>A0A423PH33</accession>
<sequence length="290" mass="31581">MTESITESRIALPGFEMAIRHCGTGPLVVCLHGFPDTAETWHGLLPALASAGYHAVAPFMRGYAPSGVPADDAYNAYTLAKDVVALADALAPGAPFYLIGHDWGAITGYATASLAGERLAAMVTAAVPPTSRFLANMRPAQMRRSWYMGFFQLAGIAERALAVRDMALIDRLWRDWSPGWAFTKADIAPVKAALAAPANRRAALRYYRALPGLLVDKRQRERVMAWRTAVPTRIVYGEADGCIDPGMFAGSQNCFDGPFDMQALAAGHFMHREDPAAFERLVLGWLDTHR</sequence>
<dbReference type="InParanoid" id="A0A423PH33"/>
<dbReference type="PRINTS" id="PR00412">
    <property type="entry name" value="EPOXHYDRLASE"/>
</dbReference>
<dbReference type="InterPro" id="IPR029058">
    <property type="entry name" value="AB_hydrolase_fold"/>
</dbReference>
<proteinExistence type="predicted"/>
<dbReference type="Gene3D" id="3.40.50.1820">
    <property type="entry name" value="alpha/beta hydrolase"/>
    <property type="match status" value="1"/>
</dbReference>
<dbReference type="RefSeq" id="WP_123659228.1">
    <property type="nucleotide sequence ID" value="NZ_AYKG01000057.1"/>
</dbReference>
<evidence type="ECO:0000313" key="3">
    <source>
        <dbReference type="EMBL" id="ROO24786.1"/>
    </source>
</evidence>
<dbReference type="PANTHER" id="PTHR43329">
    <property type="entry name" value="EPOXIDE HYDROLASE"/>
    <property type="match status" value="1"/>
</dbReference>
<protein>
    <submittedName>
        <fullName evidence="3">Alpha/beta hydrolase</fullName>
    </submittedName>
</protein>
<feature type="domain" description="AB hydrolase-1" evidence="2">
    <location>
        <begin position="26"/>
        <end position="151"/>
    </location>
</feature>
<dbReference type="Pfam" id="PF00561">
    <property type="entry name" value="Abhydrolase_1"/>
    <property type="match status" value="1"/>
</dbReference>
<keyword evidence="1 3" id="KW-0378">Hydrolase</keyword>
<dbReference type="EMBL" id="AYKG01000057">
    <property type="protein sequence ID" value="ROO24786.1"/>
    <property type="molecule type" value="Genomic_DNA"/>
</dbReference>